<keyword evidence="3" id="KW-1185">Reference proteome</keyword>
<dbReference type="PANTHER" id="PTHR36968">
    <property type="entry name" value="HOMEOBOX-DDT DOMAIN PROTEIN RLT2"/>
    <property type="match status" value="1"/>
</dbReference>
<keyword evidence="1" id="KW-0812">Transmembrane</keyword>
<comment type="caution">
    <text evidence="2">The sequence shown here is derived from an EMBL/GenBank/DDBJ whole genome shotgun (WGS) entry which is preliminary data.</text>
</comment>
<dbReference type="PANTHER" id="PTHR36968:SF13">
    <property type="entry name" value="HOMEOBOX-DDT DOMAIN PROTEIN RLT1"/>
    <property type="match status" value="1"/>
</dbReference>
<dbReference type="InterPro" id="IPR044977">
    <property type="entry name" value="RLT1-3"/>
</dbReference>
<feature type="transmembrane region" description="Helical" evidence="1">
    <location>
        <begin position="120"/>
        <end position="143"/>
    </location>
</feature>
<organism evidence="2 3">
    <name type="scientific">Stylosanthes scabra</name>
    <dbReference type="NCBI Taxonomy" id="79078"/>
    <lineage>
        <taxon>Eukaryota</taxon>
        <taxon>Viridiplantae</taxon>
        <taxon>Streptophyta</taxon>
        <taxon>Embryophyta</taxon>
        <taxon>Tracheophyta</taxon>
        <taxon>Spermatophyta</taxon>
        <taxon>Magnoliopsida</taxon>
        <taxon>eudicotyledons</taxon>
        <taxon>Gunneridae</taxon>
        <taxon>Pentapetalae</taxon>
        <taxon>rosids</taxon>
        <taxon>fabids</taxon>
        <taxon>Fabales</taxon>
        <taxon>Fabaceae</taxon>
        <taxon>Papilionoideae</taxon>
        <taxon>50 kb inversion clade</taxon>
        <taxon>dalbergioids sensu lato</taxon>
        <taxon>Dalbergieae</taxon>
        <taxon>Pterocarpus clade</taxon>
        <taxon>Stylosanthes</taxon>
    </lineage>
</organism>
<evidence type="ECO:0000313" key="2">
    <source>
        <dbReference type="EMBL" id="MED6158285.1"/>
    </source>
</evidence>
<proteinExistence type="predicted"/>
<evidence type="ECO:0000313" key="3">
    <source>
        <dbReference type="Proteomes" id="UP001341840"/>
    </source>
</evidence>
<keyword evidence="1" id="KW-0472">Membrane</keyword>
<dbReference type="Proteomes" id="UP001341840">
    <property type="component" value="Unassembled WGS sequence"/>
</dbReference>
<evidence type="ECO:0000256" key="1">
    <source>
        <dbReference type="SAM" id="Phobius"/>
    </source>
</evidence>
<protein>
    <submittedName>
        <fullName evidence="2">Uncharacterized protein</fullName>
    </submittedName>
</protein>
<dbReference type="EMBL" id="JASCZI010120963">
    <property type="protein sequence ID" value="MED6158285.1"/>
    <property type="molecule type" value="Genomic_DNA"/>
</dbReference>
<name>A0ABU6UCX0_9FABA</name>
<gene>
    <name evidence="2" type="ORF">PIB30_031342</name>
</gene>
<sequence length="149" mass="17342">MIIFSSVCSYANYLIILSSVRLRTKELHKEKEAERRKAVVEKAAATSKGLSSIIQLDLDTLQNLESFRDSLCGFPPKSIKLKRSFAIQPWIDSDQNVGNLLMIEEERGEEMVKQKKCYVVVFYVDCYFILLCQLLLFFITLLFKYKRKL</sequence>
<reference evidence="2 3" key="1">
    <citation type="journal article" date="2023" name="Plants (Basel)">
        <title>Bridging the Gap: Combining Genomics and Transcriptomics Approaches to Understand Stylosanthes scabra, an Orphan Legume from the Brazilian Caatinga.</title>
        <authorList>
            <person name="Ferreira-Neto J.R.C."/>
            <person name="da Silva M.D."/>
            <person name="Binneck E."/>
            <person name="de Melo N.F."/>
            <person name="da Silva R.H."/>
            <person name="de Melo A.L.T.M."/>
            <person name="Pandolfi V."/>
            <person name="Bustamante F.O."/>
            <person name="Brasileiro-Vidal A.C."/>
            <person name="Benko-Iseppon A.M."/>
        </authorList>
    </citation>
    <scope>NUCLEOTIDE SEQUENCE [LARGE SCALE GENOMIC DNA]</scope>
    <source>
        <tissue evidence="2">Leaves</tissue>
    </source>
</reference>
<keyword evidence="1" id="KW-1133">Transmembrane helix</keyword>
<accession>A0ABU6UCX0</accession>